<feature type="compositionally biased region" description="Polar residues" evidence="1">
    <location>
        <begin position="273"/>
        <end position="283"/>
    </location>
</feature>
<feature type="compositionally biased region" description="Basic residues" evidence="1">
    <location>
        <begin position="54"/>
        <end position="71"/>
    </location>
</feature>
<dbReference type="AlphaFoldDB" id="A0A6G1KJF2"/>
<evidence type="ECO:0000256" key="1">
    <source>
        <dbReference type="SAM" id="MobiDB-lite"/>
    </source>
</evidence>
<feature type="compositionally biased region" description="Polar residues" evidence="1">
    <location>
        <begin position="179"/>
        <end position="189"/>
    </location>
</feature>
<evidence type="ECO:0000313" key="3">
    <source>
        <dbReference type="Proteomes" id="UP000799428"/>
    </source>
</evidence>
<dbReference type="OrthoDB" id="3909054at2759"/>
<proteinExistence type="predicted"/>
<organism evidence="2 3">
    <name type="scientific">Pleomassaria siparia CBS 279.74</name>
    <dbReference type="NCBI Taxonomy" id="1314801"/>
    <lineage>
        <taxon>Eukaryota</taxon>
        <taxon>Fungi</taxon>
        <taxon>Dikarya</taxon>
        <taxon>Ascomycota</taxon>
        <taxon>Pezizomycotina</taxon>
        <taxon>Dothideomycetes</taxon>
        <taxon>Pleosporomycetidae</taxon>
        <taxon>Pleosporales</taxon>
        <taxon>Pleomassariaceae</taxon>
        <taxon>Pleomassaria</taxon>
    </lineage>
</organism>
<dbReference type="EMBL" id="MU005766">
    <property type="protein sequence ID" value="KAF2712753.1"/>
    <property type="molecule type" value="Genomic_DNA"/>
</dbReference>
<feature type="compositionally biased region" description="Acidic residues" evidence="1">
    <location>
        <begin position="222"/>
        <end position="231"/>
    </location>
</feature>
<name>A0A6G1KJF2_9PLEO</name>
<feature type="region of interest" description="Disordered" evidence="1">
    <location>
        <begin position="95"/>
        <end position="137"/>
    </location>
</feature>
<dbReference type="Proteomes" id="UP000799428">
    <property type="component" value="Unassembled WGS sequence"/>
</dbReference>
<accession>A0A6G1KJF2</accession>
<feature type="region of interest" description="Disordered" evidence="1">
    <location>
        <begin position="50"/>
        <end position="80"/>
    </location>
</feature>
<feature type="region of interest" description="Disordered" evidence="1">
    <location>
        <begin position="161"/>
        <end position="197"/>
    </location>
</feature>
<protein>
    <submittedName>
        <fullName evidence="2">Uncharacterized protein</fullName>
    </submittedName>
</protein>
<feature type="region of interest" description="Disordered" evidence="1">
    <location>
        <begin position="270"/>
        <end position="298"/>
    </location>
</feature>
<evidence type="ECO:0000313" key="2">
    <source>
        <dbReference type="EMBL" id="KAF2712753.1"/>
    </source>
</evidence>
<gene>
    <name evidence="2" type="ORF">K504DRAFT_372169</name>
</gene>
<feature type="compositionally biased region" description="Polar residues" evidence="1">
    <location>
        <begin position="95"/>
        <end position="118"/>
    </location>
</feature>
<keyword evidence="3" id="KW-1185">Reference proteome</keyword>
<sequence length="401" mass="43341">MYTTEKRHSSPSIWAYGLDRPRTHRKRSNSLPIVEALGCSTPEAELVMAEGRAARSRRQVSVRTRRSRRRPSPPDQVYHPHNHLKYLDADFQPSNSFPSDISTTGHSRIPSNASSTTVIGPDQPQAGETRAVGEAPGSPLEDYSATLAKFIQSQLNSIPSYQTAHTTSSPCSCPDLTRRLSTPPQSPTKSTRRPIGVHSIVEIPPIRPPLQSAFSAWSSTDDGVDEGEDDVPSLPNVATSANSTSSMLGIYDNSNASSFFFTSTPEEDPITATGFSFPNQSDLPGTASPPLSPSPALSYHAQLSSSSAPSFSSVSTASYFDCKPPITLAPHVRARIIAAVTPNHNGKTITAVSPFEGDSLTKVHDILIESQQRVLVDGLSFDMLRDFNMPDEGLMRLPTPC</sequence>
<feature type="region of interest" description="Disordered" evidence="1">
    <location>
        <begin position="216"/>
        <end position="235"/>
    </location>
</feature>
<feature type="compositionally biased region" description="Polar residues" evidence="1">
    <location>
        <begin position="161"/>
        <end position="171"/>
    </location>
</feature>
<reference evidence="2" key="1">
    <citation type="journal article" date="2020" name="Stud. Mycol.">
        <title>101 Dothideomycetes genomes: a test case for predicting lifestyles and emergence of pathogens.</title>
        <authorList>
            <person name="Haridas S."/>
            <person name="Albert R."/>
            <person name="Binder M."/>
            <person name="Bloem J."/>
            <person name="Labutti K."/>
            <person name="Salamov A."/>
            <person name="Andreopoulos B."/>
            <person name="Baker S."/>
            <person name="Barry K."/>
            <person name="Bills G."/>
            <person name="Bluhm B."/>
            <person name="Cannon C."/>
            <person name="Castanera R."/>
            <person name="Culley D."/>
            <person name="Daum C."/>
            <person name="Ezra D."/>
            <person name="Gonzalez J."/>
            <person name="Henrissat B."/>
            <person name="Kuo A."/>
            <person name="Liang C."/>
            <person name="Lipzen A."/>
            <person name="Lutzoni F."/>
            <person name="Magnuson J."/>
            <person name="Mondo S."/>
            <person name="Nolan M."/>
            <person name="Ohm R."/>
            <person name="Pangilinan J."/>
            <person name="Park H.-J."/>
            <person name="Ramirez L."/>
            <person name="Alfaro M."/>
            <person name="Sun H."/>
            <person name="Tritt A."/>
            <person name="Yoshinaga Y."/>
            <person name="Zwiers L.-H."/>
            <person name="Turgeon B."/>
            <person name="Goodwin S."/>
            <person name="Spatafora J."/>
            <person name="Crous P."/>
            <person name="Grigoriev I."/>
        </authorList>
    </citation>
    <scope>NUCLEOTIDE SEQUENCE</scope>
    <source>
        <strain evidence="2">CBS 279.74</strain>
    </source>
</reference>